<evidence type="ECO:0000256" key="1">
    <source>
        <dbReference type="SAM" id="Phobius"/>
    </source>
</evidence>
<comment type="caution">
    <text evidence="3">The sequence shown here is derived from an EMBL/GenBank/DDBJ whole genome shotgun (WGS) entry which is preliminary data.</text>
</comment>
<feature type="domain" description="Zinc-ribbon" evidence="2">
    <location>
        <begin position="3"/>
        <end position="23"/>
    </location>
</feature>
<evidence type="ECO:0000313" key="4">
    <source>
        <dbReference type="Proteomes" id="UP000275076"/>
    </source>
</evidence>
<proteinExistence type="predicted"/>
<feature type="transmembrane region" description="Helical" evidence="1">
    <location>
        <begin position="186"/>
        <end position="207"/>
    </location>
</feature>
<reference evidence="3 4" key="1">
    <citation type="submission" date="2018-10" db="EMBL/GenBank/DDBJ databases">
        <title>Draft genome sequence of Bacillus salarius IM0101, isolated from a hypersaline soil in Inner Mongolia, China.</title>
        <authorList>
            <person name="Yamprayoonswat W."/>
            <person name="Boonvisut S."/>
            <person name="Jumpathong W."/>
            <person name="Sittihan S."/>
            <person name="Ruangsuj P."/>
            <person name="Wanthongcharoen S."/>
            <person name="Thongpramul N."/>
            <person name="Pimmason S."/>
            <person name="Yu B."/>
            <person name="Yasawong M."/>
        </authorList>
    </citation>
    <scope>NUCLEOTIDE SEQUENCE [LARGE SCALE GENOMIC DNA]</scope>
    <source>
        <strain evidence="3 4">IM0101</strain>
    </source>
</reference>
<feature type="transmembrane region" description="Helical" evidence="1">
    <location>
        <begin position="85"/>
        <end position="107"/>
    </location>
</feature>
<dbReference type="InterPro" id="IPR026870">
    <property type="entry name" value="Zinc_ribbon_dom"/>
</dbReference>
<dbReference type="Proteomes" id="UP000275076">
    <property type="component" value="Unassembled WGS sequence"/>
</dbReference>
<feature type="transmembrane region" description="Helical" evidence="1">
    <location>
        <begin position="127"/>
        <end position="145"/>
    </location>
</feature>
<organism evidence="3 4">
    <name type="scientific">Salibacterium salarium</name>
    <dbReference type="NCBI Taxonomy" id="284579"/>
    <lineage>
        <taxon>Bacteria</taxon>
        <taxon>Bacillati</taxon>
        <taxon>Bacillota</taxon>
        <taxon>Bacilli</taxon>
        <taxon>Bacillales</taxon>
        <taxon>Bacillaceae</taxon>
    </lineage>
</organism>
<gene>
    <name evidence="3" type="ORF">D7Z54_02110</name>
</gene>
<dbReference type="OrthoDB" id="2837961at2"/>
<accession>A0A428NAL7</accession>
<feature type="transmembrane region" description="Helical" evidence="1">
    <location>
        <begin position="219"/>
        <end position="241"/>
    </location>
</feature>
<keyword evidence="1" id="KW-0812">Transmembrane</keyword>
<dbReference type="Pfam" id="PF13240">
    <property type="entry name" value="Zn_Ribbon_1"/>
    <property type="match status" value="1"/>
</dbReference>
<dbReference type="AlphaFoldDB" id="A0A428NAL7"/>
<name>A0A428NAL7_9BACI</name>
<protein>
    <submittedName>
        <fullName evidence="3">Zinc ribbon domain-containing protein</fullName>
    </submittedName>
</protein>
<feature type="transmembrane region" description="Helical" evidence="1">
    <location>
        <begin position="157"/>
        <end position="180"/>
    </location>
</feature>
<dbReference type="EMBL" id="RBVX01000001">
    <property type="protein sequence ID" value="RSL35380.1"/>
    <property type="molecule type" value="Genomic_DNA"/>
</dbReference>
<evidence type="ECO:0000313" key="3">
    <source>
        <dbReference type="EMBL" id="RSL35380.1"/>
    </source>
</evidence>
<keyword evidence="4" id="KW-1185">Reference proteome</keyword>
<keyword evidence="1" id="KW-1133">Transmembrane helix</keyword>
<evidence type="ECO:0000259" key="2">
    <source>
        <dbReference type="Pfam" id="PF13240"/>
    </source>
</evidence>
<sequence>MNCQECGKELEEGAKFCVHCGAKNTSDESPANNAVKTEEELAATATASSASANNALNVVTSYLDFAKKAVLTPTDAGAAVSKNEWLFGLISLVLFVLFLPLTFFTYISRVSMGFIQVSFMEGFVQPVILLALLFGVLLVIMFGLLKAMGTEISFQKLIALFGSINTISAGLMIVAFLLTLVNILSLSLFLILLSTFSLFAGIIYSYYQLNQSNKGMDPFHASLITFVAIIIIINLIGESILREMIQQFSLF</sequence>
<keyword evidence="1" id="KW-0472">Membrane</keyword>
<dbReference type="RefSeq" id="WP_125553948.1">
    <property type="nucleotide sequence ID" value="NZ_RBVX01000001.1"/>
</dbReference>